<dbReference type="InterPro" id="IPR036388">
    <property type="entry name" value="WH-like_DNA-bd_sf"/>
</dbReference>
<evidence type="ECO:0000256" key="2">
    <source>
        <dbReference type="ARBA" id="ARBA00023163"/>
    </source>
</evidence>
<feature type="domain" description="Mga helix-turn-helix" evidence="3">
    <location>
        <begin position="73"/>
        <end position="150"/>
    </location>
</feature>
<evidence type="ECO:0000313" key="4">
    <source>
        <dbReference type="EMBL" id="QCA28954.1"/>
    </source>
</evidence>
<dbReference type="RefSeq" id="WP_135255224.1">
    <property type="nucleotide sequence ID" value="NZ_CP038865.1"/>
</dbReference>
<accession>A0AAJ5EE54</accession>
<protein>
    <recommendedName>
        <fullName evidence="3">Mga helix-turn-helix domain-containing protein</fullName>
    </recommendedName>
</protein>
<dbReference type="Pfam" id="PF05043">
    <property type="entry name" value="Mga"/>
    <property type="match status" value="1"/>
</dbReference>
<dbReference type="Gene3D" id="1.10.10.10">
    <property type="entry name" value="Winged helix-like DNA-binding domain superfamily/Winged helix DNA-binding domain"/>
    <property type="match status" value="1"/>
</dbReference>
<name>A0AAJ5EE54_9ENTE</name>
<dbReference type="InterPro" id="IPR007737">
    <property type="entry name" value="Mga_HTH"/>
</dbReference>
<proteinExistence type="predicted"/>
<dbReference type="Proteomes" id="UP000296883">
    <property type="component" value="Chromosome"/>
</dbReference>
<dbReference type="Proteomes" id="UP000297725">
    <property type="component" value="Unassembled WGS sequence"/>
</dbReference>
<evidence type="ECO:0000313" key="6">
    <source>
        <dbReference type="Proteomes" id="UP000296883"/>
    </source>
</evidence>
<reference evidence="4 6" key="2">
    <citation type="journal article" date="2020" name="Int. J. Syst. Evol. Microbiol.">
        <title>Vagococcus xieshaowenii sp. nov., isolated from snow finch (Montifringilla taczanowskii) cloacal content.</title>
        <authorList>
            <person name="Ge Y."/>
            <person name="Yang J."/>
            <person name="Lai X.H."/>
            <person name="Zhang G."/>
            <person name="Jin D."/>
            <person name="Lu S."/>
            <person name="Wang B."/>
            <person name="Huang Y."/>
            <person name="Huang Y."/>
            <person name="Ren Z."/>
            <person name="Zhang X."/>
            <person name="Xu J."/>
        </authorList>
    </citation>
    <scope>NUCLEOTIDE SEQUENCE [LARGE SCALE GENOMIC DNA]</scope>
    <source>
        <strain evidence="6">personal::cf-49</strain>
        <strain evidence="4">Personal::cf-49</strain>
    </source>
</reference>
<gene>
    <name evidence="5" type="ORF">E4031_09515</name>
    <name evidence="4" type="ORF">E4Z98_06350</name>
</gene>
<organism evidence="5 7">
    <name type="scientific">Vagococcus xieshaowenii</name>
    <dbReference type="NCBI Taxonomy" id="2562451"/>
    <lineage>
        <taxon>Bacteria</taxon>
        <taxon>Bacillati</taxon>
        <taxon>Bacillota</taxon>
        <taxon>Bacilli</taxon>
        <taxon>Lactobacillales</taxon>
        <taxon>Enterococcaceae</taxon>
        <taxon>Vagococcus</taxon>
    </lineage>
</organism>
<keyword evidence="1" id="KW-0805">Transcription regulation</keyword>
<dbReference type="PANTHER" id="PTHR30185:SF18">
    <property type="entry name" value="TRANSCRIPTIONAL REGULATOR MTLR"/>
    <property type="match status" value="1"/>
</dbReference>
<sequence>MLLPSRTKKFVDLINEVEFRPKEINYILNKYKISSATLIRLSNELNNLIHPSKLVSNGNILSLELANHHSSDYCISKALQNSLEYNLLLKIFFDESYTISSLAEALFTSESTIKRTIKDINLNLSPLNYKISTKPVRIIGDEIKIRHFFIILIKEMFGLENLPFKNEDLYFVEQVYNNLHTKFGSEYCRQDLLNLQLFSLVSLQREINSNTFTINPNLISNRETIINSLISKKPNLFIPEYKGVSYIKIFHFLLTDRYFLEKNDDLSLNNDRIKKIGLFLDEIEHVFIYKYSEDNRNKLLKKIYDIIWGYLSIPDSYESANNYYKKFFNENDFFLENMNDIFKIIFNKHFQNTSKNNMYMIFFSMITETDNLLENFMKNIKPVEILVYVNFDFSFNSYLKNKLKLILPGENTLKFIDERQSIKFDESFFNDYDLVITNHFFDDAPKIDNYIIISHFLSEIDLTKIKKLHSNILKKKFNTIADEMIHRALSN</sequence>
<keyword evidence="6" id="KW-1185">Reference proteome</keyword>
<reference evidence="5 7" key="1">
    <citation type="submission" date="2019-03" db="EMBL/GenBank/DDBJ databases">
        <title>Vagococcus sp. was isolated fron gut of Carduelis flavirostris.</title>
        <authorList>
            <person name="Ge Y."/>
        </authorList>
    </citation>
    <scope>NUCLEOTIDE SEQUENCE [LARGE SCALE GENOMIC DNA]</scope>
    <source>
        <strain evidence="5 7">CF-210</strain>
    </source>
</reference>
<keyword evidence="2" id="KW-0804">Transcription</keyword>
<dbReference type="AlphaFoldDB" id="A0AAJ5EE54"/>
<dbReference type="InterPro" id="IPR050661">
    <property type="entry name" value="BglG_antiterminators"/>
</dbReference>
<evidence type="ECO:0000259" key="3">
    <source>
        <dbReference type="Pfam" id="PF05043"/>
    </source>
</evidence>
<dbReference type="PANTHER" id="PTHR30185">
    <property type="entry name" value="CRYPTIC BETA-GLUCOSIDE BGL OPERON ANTITERMINATOR"/>
    <property type="match status" value="1"/>
</dbReference>
<evidence type="ECO:0000313" key="5">
    <source>
        <dbReference type="EMBL" id="TFZ39234.1"/>
    </source>
</evidence>
<dbReference type="EMBL" id="SRHU01000037">
    <property type="protein sequence ID" value="TFZ39234.1"/>
    <property type="molecule type" value="Genomic_DNA"/>
</dbReference>
<dbReference type="EMBL" id="CP038865">
    <property type="protein sequence ID" value="QCA28954.1"/>
    <property type="molecule type" value="Genomic_DNA"/>
</dbReference>
<evidence type="ECO:0000313" key="7">
    <source>
        <dbReference type="Proteomes" id="UP000297725"/>
    </source>
</evidence>
<evidence type="ECO:0000256" key="1">
    <source>
        <dbReference type="ARBA" id="ARBA00023015"/>
    </source>
</evidence>